<keyword evidence="4 5" id="KW-0413">Isomerase</keyword>
<dbReference type="InterPro" id="IPR029066">
    <property type="entry name" value="PLP-binding_barrel"/>
</dbReference>
<dbReference type="GO" id="GO:0008784">
    <property type="term" value="F:alanine racemase activity"/>
    <property type="evidence" value="ECO:0007669"/>
    <property type="project" value="UniProtKB-UniRule"/>
</dbReference>
<evidence type="ECO:0000313" key="10">
    <source>
        <dbReference type="Proteomes" id="UP000199439"/>
    </source>
</evidence>
<dbReference type="Gene3D" id="3.20.20.10">
    <property type="entry name" value="Alanine racemase"/>
    <property type="match status" value="1"/>
</dbReference>
<evidence type="ECO:0000256" key="4">
    <source>
        <dbReference type="ARBA" id="ARBA00023235"/>
    </source>
</evidence>
<dbReference type="Pfam" id="PF01168">
    <property type="entry name" value="Ala_racemase_N"/>
    <property type="match status" value="1"/>
</dbReference>
<dbReference type="SUPFAM" id="SSF50621">
    <property type="entry name" value="Alanine racemase C-terminal domain-like"/>
    <property type="match status" value="1"/>
</dbReference>
<comment type="cofactor">
    <cofactor evidence="2 5 6">
        <name>pyridoxal 5'-phosphate</name>
        <dbReference type="ChEBI" id="CHEBI:597326"/>
    </cofactor>
</comment>
<evidence type="ECO:0000256" key="3">
    <source>
        <dbReference type="ARBA" id="ARBA00022898"/>
    </source>
</evidence>
<feature type="domain" description="Alanine racemase C-terminal" evidence="8">
    <location>
        <begin position="243"/>
        <end position="367"/>
    </location>
</feature>
<evidence type="ECO:0000313" key="9">
    <source>
        <dbReference type="EMBL" id="SFC97484.1"/>
    </source>
</evidence>
<dbReference type="SUPFAM" id="SSF51419">
    <property type="entry name" value="PLP-binding barrel"/>
    <property type="match status" value="1"/>
</dbReference>
<dbReference type="NCBIfam" id="TIGR00492">
    <property type="entry name" value="alr"/>
    <property type="match status" value="1"/>
</dbReference>
<dbReference type="EC" id="5.1.1.1" evidence="5"/>
<dbReference type="GO" id="GO:0005829">
    <property type="term" value="C:cytosol"/>
    <property type="evidence" value="ECO:0007669"/>
    <property type="project" value="TreeGrafter"/>
</dbReference>
<dbReference type="SMART" id="SM01005">
    <property type="entry name" value="Ala_racemase_C"/>
    <property type="match status" value="1"/>
</dbReference>
<reference evidence="10" key="1">
    <citation type="submission" date="2016-10" db="EMBL/GenBank/DDBJ databases">
        <authorList>
            <person name="Varghese N."/>
            <person name="Submissions S."/>
        </authorList>
    </citation>
    <scope>NUCLEOTIDE SEQUENCE [LARGE SCALE GENOMIC DNA]</scope>
    <source>
        <strain evidence="10">DSM 25730</strain>
    </source>
</reference>
<accession>A0A1I1NIE9</accession>
<dbReference type="CDD" id="cd00430">
    <property type="entry name" value="PLPDE_III_AR"/>
    <property type="match status" value="1"/>
</dbReference>
<dbReference type="InterPro" id="IPR001608">
    <property type="entry name" value="Ala_racemase_N"/>
</dbReference>
<dbReference type="InterPro" id="IPR009006">
    <property type="entry name" value="Ala_racemase/Decarboxylase_C"/>
</dbReference>
<dbReference type="Proteomes" id="UP000199439">
    <property type="component" value="Unassembled WGS sequence"/>
</dbReference>
<dbReference type="PANTHER" id="PTHR30511">
    <property type="entry name" value="ALANINE RACEMASE"/>
    <property type="match status" value="1"/>
</dbReference>
<evidence type="ECO:0000256" key="2">
    <source>
        <dbReference type="ARBA" id="ARBA00001933"/>
    </source>
</evidence>
<feature type="binding site" evidence="5 7">
    <location>
        <position position="313"/>
    </location>
    <ligand>
        <name>substrate</name>
    </ligand>
</feature>
<name>A0A1I1NIE9_9FLAO</name>
<feature type="active site" description="Proton acceptor; specific for D-alanine" evidence="5">
    <location>
        <position position="38"/>
    </location>
</feature>
<dbReference type="PRINTS" id="PR00992">
    <property type="entry name" value="ALARACEMASE"/>
</dbReference>
<dbReference type="InterPro" id="IPR011079">
    <property type="entry name" value="Ala_racemase_C"/>
</dbReference>
<evidence type="ECO:0000256" key="1">
    <source>
        <dbReference type="ARBA" id="ARBA00000316"/>
    </source>
</evidence>
<comment type="catalytic activity">
    <reaction evidence="1 5">
        <text>L-alanine = D-alanine</text>
        <dbReference type="Rhea" id="RHEA:20249"/>
        <dbReference type="ChEBI" id="CHEBI:57416"/>
        <dbReference type="ChEBI" id="CHEBI:57972"/>
        <dbReference type="EC" id="5.1.1.1"/>
    </reaction>
</comment>
<comment type="similarity">
    <text evidence="5">Belongs to the alanine racemase family.</text>
</comment>
<sequence length="368" mass="40724">MPKAQETVLEIDLKALKQNFNHLKSKLQPNTKFLAVVKAFAYGSDACEIANYLQGLNADYFAVAYINEGITLRKAGITKPILVLHPQSVNFKALLNYNLEPSLYNTKILNEFIGFAYAEKQTKYPIHIKFNTGLNRLGFSEHEVNSIVIKVKETEAVHVTSLFSHLAASEDLNEKEFSLNQIKTFKTIAEGFTKKIGYQPILHMCNTSGILNYPEAHFDMVRSGIGLYGFGNSVKENQHLTPIATLKTIISQIHTINKGDSVGYNRAYKSEGVLKTATLPIGHADGIGRPYGNEKGFVSINGQKAPIIGNVCMDMIMVNITHIECNEGDEVIVFGKHATAENLAASANTISYELVTSISQRVKRLIIN</sequence>
<feature type="binding site" evidence="5 7">
    <location>
        <position position="136"/>
    </location>
    <ligand>
        <name>substrate</name>
    </ligand>
</feature>
<feature type="modified residue" description="N6-(pyridoxal phosphate)lysine" evidence="5 6">
    <location>
        <position position="38"/>
    </location>
</feature>
<dbReference type="OrthoDB" id="9801978at2"/>
<dbReference type="FunFam" id="3.20.20.10:FF:000002">
    <property type="entry name" value="Alanine racemase"/>
    <property type="match status" value="1"/>
</dbReference>
<proteinExistence type="inferred from homology"/>
<dbReference type="AlphaFoldDB" id="A0A1I1NIE9"/>
<dbReference type="Gene3D" id="2.40.37.10">
    <property type="entry name" value="Lyase, Ornithine Decarboxylase, Chain A, domain 1"/>
    <property type="match status" value="1"/>
</dbReference>
<dbReference type="InterPro" id="IPR000821">
    <property type="entry name" value="Ala_racemase"/>
</dbReference>
<dbReference type="GO" id="GO:0030632">
    <property type="term" value="P:D-alanine biosynthetic process"/>
    <property type="evidence" value="ECO:0007669"/>
    <property type="project" value="UniProtKB-UniRule"/>
</dbReference>
<gene>
    <name evidence="9" type="ORF">SAMN04487987_102337</name>
</gene>
<protein>
    <recommendedName>
        <fullName evidence="5">Alanine racemase</fullName>
        <ecNumber evidence="5">5.1.1.1</ecNumber>
    </recommendedName>
</protein>
<keyword evidence="10" id="KW-1185">Reference proteome</keyword>
<dbReference type="HAMAP" id="MF_01201">
    <property type="entry name" value="Ala_racemase"/>
    <property type="match status" value="1"/>
</dbReference>
<dbReference type="STRING" id="870482.SAMN04487987_102337"/>
<dbReference type="GO" id="GO:0030170">
    <property type="term" value="F:pyridoxal phosphate binding"/>
    <property type="evidence" value="ECO:0007669"/>
    <property type="project" value="UniProtKB-UniRule"/>
</dbReference>
<evidence type="ECO:0000256" key="5">
    <source>
        <dbReference type="HAMAP-Rule" id="MF_01201"/>
    </source>
</evidence>
<dbReference type="UniPathway" id="UPA00042">
    <property type="reaction ID" value="UER00497"/>
</dbReference>
<comment type="pathway">
    <text evidence="5">Amino-acid biosynthesis; D-alanine biosynthesis; D-alanine from L-alanine: step 1/1.</text>
</comment>
<dbReference type="RefSeq" id="WP_092849544.1">
    <property type="nucleotide sequence ID" value="NZ_FOMI01000002.1"/>
</dbReference>
<comment type="function">
    <text evidence="5">Catalyzes the interconversion of L-alanine and D-alanine. May also act on other amino acids.</text>
</comment>
<dbReference type="PANTHER" id="PTHR30511:SF0">
    <property type="entry name" value="ALANINE RACEMASE, CATABOLIC-RELATED"/>
    <property type="match status" value="1"/>
</dbReference>
<organism evidence="9 10">
    <name type="scientific">Algibacter pectinivorans</name>
    <dbReference type="NCBI Taxonomy" id="870482"/>
    <lineage>
        <taxon>Bacteria</taxon>
        <taxon>Pseudomonadati</taxon>
        <taxon>Bacteroidota</taxon>
        <taxon>Flavobacteriia</taxon>
        <taxon>Flavobacteriales</taxon>
        <taxon>Flavobacteriaceae</taxon>
        <taxon>Algibacter</taxon>
    </lineage>
</organism>
<keyword evidence="3 5" id="KW-0663">Pyridoxal phosphate</keyword>
<feature type="active site" description="Proton acceptor; specific for L-alanine" evidence="5">
    <location>
        <position position="264"/>
    </location>
</feature>
<evidence type="ECO:0000259" key="8">
    <source>
        <dbReference type="SMART" id="SM01005"/>
    </source>
</evidence>
<dbReference type="EMBL" id="FOMI01000002">
    <property type="protein sequence ID" value="SFC97484.1"/>
    <property type="molecule type" value="Genomic_DNA"/>
</dbReference>
<evidence type="ECO:0000256" key="6">
    <source>
        <dbReference type="PIRSR" id="PIRSR600821-50"/>
    </source>
</evidence>
<evidence type="ECO:0000256" key="7">
    <source>
        <dbReference type="PIRSR" id="PIRSR600821-52"/>
    </source>
</evidence>
<dbReference type="Pfam" id="PF00842">
    <property type="entry name" value="Ala_racemase_C"/>
    <property type="match status" value="1"/>
</dbReference>